<dbReference type="PANTHER" id="PTHR46337:SF1">
    <property type="entry name" value="RCC1-LIKE G EXCHANGING FACTOR-LIKE PROTEIN"/>
    <property type="match status" value="1"/>
</dbReference>
<dbReference type="EMBL" id="CP046234">
    <property type="protein sequence ID" value="WFD46958.1"/>
    <property type="molecule type" value="Genomic_DNA"/>
</dbReference>
<dbReference type="Gene3D" id="2.130.10.30">
    <property type="entry name" value="Regulator of chromosome condensation 1/beta-lactamase-inhibitor protein II"/>
    <property type="match status" value="1"/>
</dbReference>
<evidence type="ECO:0000313" key="2">
    <source>
        <dbReference type="Proteomes" id="UP000818624"/>
    </source>
</evidence>
<reference evidence="1 2" key="1">
    <citation type="journal article" date="2020" name="Elife">
        <title>Loss of centromere function drives karyotype evolution in closely related Malassezia species.</title>
        <authorList>
            <person name="Sankaranarayanan S.R."/>
            <person name="Ianiri G."/>
            <person name="Coelho M.A."/>
            <person name="Reza M.H."/>
            <person name="Thimmappa B.C."/>
            <person name="Ganguly P."/>
            <person name="Vadnala R.N."/>
            <person name="Sun S."/>
            <person name="Siddharthan R."/>
            <person name="Tellgren-Roth C."/>
            <person name="Dawson T.L."/>
            <person name="Heitman J."/>
            <person name="Sanyal K."/>
        </authorList>
    </citation>
    <scope>NUCLEOTIDE SEQUENCE [LARGE SCALE GENOMIC DNA]</scope>
    <source>
        <strain evidence="1">CBS14141</strain>
    </source>
</reference>
<name>A0ABY8EN27_MALFU</name>
<protein>
    <submittedName>
        <fullName evidence="1">Uncharacterized protein</fullName>
    </submittedName>
</protein>
<gene>
    <name evidence="1" type="ORF">GLX27_001602</name>
</gene>
<dbReference type="PANTHER" id="PTHR46337">
    <property type="entry name" value="RCC1-LIKE G EXCHANGING FACTOR-LIKE PROTEIN"/>
    <property type="match status" value="1"/>
</dbReference>
<proteinExistence type="predicted"/>
<keyword evidence="2" id="KW-1185">Reference proteome</keyword>
<dbReference type="InterPro" id="IPR009091">
    <property type="entry name" value="RCC1/BLIP-II"/>
</dbReference>
<accession>A0ABY8EN27</accession>
<evidence type="ECO:0000313" key="1">
    <source>
        <dbReference type="EMBL" id="WFD46958.1"/>
    </source>
</evidence>
<dbReference type="Pfam" id="PF13540">
    <property type="entry name" value="RCC1_2"/>
    <property type="match status" value="1"/>
</dbReference>
<sequence>MRAALWTLGRWPRAGDAAKFALQRTPLRAHAVAASVSHSLVACDDNVLAVGQAAAGALGAPPDAARWTQHTLPGRATLLAAGAHFSWFGTPAALHGCGASARGQLAGAQHTAPPARLAAPAADEVHAGLDHVVLRAGRDVYTCGLNTDGQLGRADAGRFDTHLRRVALPPVDWVRAGGDTSLARATDGRVWVWGNTEYGQACMPGDQLRVPHAMPLDVGGSVADARLGGSFALLLTGTYALARMHAAGTNGRLVRGTEPTLLAARVHTHAARRLG</sequence>
<organism evidence="1 2">
    <name type="scientific">Malassezia furfur</name>
    <name type="common">Pityriasis versicolor infection agent</name>
    <name type="synonym">Pityrosporum furfur</name>
    <dbReference type="NCBI Taxonomy" id="55194"/>
    <lineage>
        <taxon>Eukaryota</taxon>
        <taxon>Fungi</taxon>
        <taxon>Dikarya</taxon>
        <taxon>Basidiomycota</taxon>
        <taxon>Ustilaginomycotina</taxon>
        <taxon>Malasseziomycetes</taxon>
        <taxon>Malasseziales</taxon>
        <taxon>Malasseziaceae</taxon>
        <taxon>Malassezia</taxon>
    </lineage>
</organism>
<dbReference type="InterPro" id="IPR053035">
    <property type="entry name" value="Mitochondrial_GEF_domain"/>
</dbReference>
<dbReference type="Proteomes" id="UP000818624">
    <property type="component" value="Chromosome 1"/>
</dbReference>
<dbReference type="SUPFAM" id="SSF50985">
    <property type="entry name" value="RCC1/BLIP-II"/>
    <property type="match status" value="1"/>
</dbReference>